<dbReference type="Pfam" id="PF00226">
    <property type="entry name" value="DnaJ"/>
    <property type="match status" value="1"/>
</dbReference>
<keyword evidence="4" id="KW-1185">Reference proteome</keyword>
<dbReference type="PROSITE" id="PS00636">
    <property type="entry name" value="DNAJ_1"/>
    <property type="match status" value="1"/>
</dbReference>
<dbReference type="PRINTS" id="PR00625">
    <property type="entry name" value="JDOMAIN"/>
</dbReference>
<dbReference type="SMART" id="SM00271">
    <property type="entry name" value="DnaJ"/>
    <property type="match status" value="1"/>
</dbReference>
<keyword evidence="1" id="KW-0143">Chaperone</keyword>
<sequence length="317" mass="34281">MKYKDYYQALGVERTASLDDIKKAYRKLAHKYHPDVSKDPGGEEKFKVVAEAYATLKDTEKRAAYDQLGQRPAGENFAPPPEWQQQYGAGADRFDDVDLSDLMGAFRSGARGQGGGRFRGAFPEDGEDYSVVVPVTLEKIYSGGETDVAVDLPRYDEHGLPHRVARTFRVTIPKGATDGQRMRLAGKGGTGRHGGKDGDLYVVLSLIAHPVFRINGRDLVLDLQLAPWEAVLGTAVKIPTLGGQVELNIKAGTTSGQRLRLGGRGLPAAGSSPAGNLYAVVRIVVPKSVSPEEKTLYEQLAAASNFDPRKLVEKGAS</sequence>
<dbReference type="CDD" id="cd06257">
    <property type="entry name" value="DnaJ"/>
    <property type="match status" value="1"/>
</dbReference>
<dbReference type="EMBL" id="BAAAZE010000010">
    <property type="protein sequence ID" value="GAA4027935.1"/>
    <property type="molecule type" value="Genomic_DNA"/>
</dbReference>
<evidence type="ECO:0000256" key="1">
    <source>
        <dbReference type="ARBA" id="ARBA00023186"/>
    </source>
</evidence>
<reference evidence="4" key="1">
    <citation type="journal article" date="2019" name="Int. J. Syst. Evol. Microbiol.">
        <title>The Global Catalogue of Microorganisms (GCM) 10K type strain sequencing project: providing services to taxonomists for standard genome sequencing and annotation.</title>
        <authorList>
            <consortium name="The Broad Institute Genomics Platform"/>
            <consortium name="The Broad Institute Genome Sequencing Center for Infectious Disease"/>
            <person name="Wu L."/>
            <person name="Ma J."/>
        </authorList>
    </citation>
    <scope>NUCLEOTIDE SEQUENCE [LARGE SCALE GENOMIC DNA]</scope>
    <source>
        <strain evidence="4">JCM 16673</strain>
    </source>
</reference>
<dbReference type="InterPro" id="IPR018253">
    <property type="entry name" value="DnaJ_domain_CS"/>
</dbReference>
<dbReference type="PROSITE" id="PS50076">
    <property type="entry name" value="DNAJ_2"/>
    <property type="match status" value="1"/>
</dbReference>
<evidence type="ECO:0000313" key="3">
    <source>
        <dbReference type="EMBL" id="GAA4027935.1"/>
    </source>
</evidence>
<evidence type="ECO:0000313" key="4">
    <source>
        <dbReference type="Proteomes" id="UP001501353"/>
    </source>
</evidence>
<dbReference type="PANTHER" id="PTHR43096:SF52">
    <property type="entry name" value="DNAJ HOMOLOG 1, MITOCHONDRIAL-RELATED"/>
    <property type="match status" value="1"/>
</dbReference>
<dbReference type="SUPFAM" id="SSF46565">
    <property type="entry name" value="Chaperone J-domain"/>
    <property type="match status" value="1"/>
</dbReference>
<dbReference type="CDD" id="cd10747">
    <property type="entry name" value="DnaJ_C"/>
    <property type="match status" value="1"/>
</dbReference>
<dbReference type="InterPro" id="IPR036869">
    <property type="entry name" value="J_dom_sf"/>
</dbReference>
<dbReference type="Proteomes" id="UP001501353">
    <property type="component" value="Unassembled WGS sequence"/>
</dbReference>
<protein>
    <submittedName>
        <fullName evidence="3">Curved DNA-binding protein</fullName>
    </submittedName>
</protein>
<organism evidence="3 4">
    <name type="scientific">Actimicrobium antarcticum</name>
    <dbReference type="NCBI Taxonomy" id="1051899"/>
    <lineage>
        <taxon>Bacteria</taxon>
        <taxon>Pseudomonadati</taxon>
        <taxon>Pseudomonadota</taxon>
        <taxon>Betaproteobacteria</taxon>
        <taxon>Burkholderiales</taxon>
        <taxon>Oxalobacteraceae</taxon>
        <taxon>Actimicrobium</taxon>
    </lineage>
</organism>
<keyword evidence="3" id="KW-0238">DNA-binding</keyword>
<dbReference type="InterPro" id="IPR001623">
    <property type="entry name" value="DnaJ_domain"/>
</dbReference>
<dbReference type="Gene3D" id="1.10.287.110">
    <property type="entry name" value="DnaJ domain"/>
    <property type="match status" value="1"/>
</dbReference>
<proteinExistence type="predicted"/>
<gene>
    <name evidence="3" type="primary">cbpA</name>
    <name evidence="3" type="ORF">GCM10022212_27630</name>
</gene>
<dbReference type="SUPFAM" id="SSF49493">
    <property type="entry name" value="HSP40/DnaJ peptide-binding domain"/>
    <property type="match status" value="2"/>
</dbReference>
<evidence type="ECO:0000259" key="2">
    <source>
        <dbReference type="PROSITE" id="PS50076"/>
    </source>
</evidence>
<dbReference type="Gene3D" id="2.60.260.20">
    <property type="entry name" value="Urease metallochaperone UreE, N-terminal domain"/>
    <property type="match status" value="2"/>
</dbReference>
<comment type="caution">
    <text evidence="3">The sequence shown here is derived from an EMBL/GenBank/DDBJ whole genome shotgun (WGS) entry which is preliminary data.</text>
</comment>
<feature type="domain" description="J" evidence="2">
    <location>
        <begin position="5"/>
        <end position="69"/>
    </location>
</feature>
<dbReference type="RefSeq" id="WP_344763941.1">
    <property type="nucleotide sequence ID" value="NZ_BAAAZE010000010.1"/>
</dbReference>
<dbReference type="InterPro" id="IPR002939">
    <property type="entry name" value="DnaJ_C"/>
</dbReference>
<dbReference type="Pfam" id="PF01556">
    <property type="entry name" value="DnaJ_C"/>
    <property type="match status" value="1"/>
</dbReference>
<dbReference type="PANTHER" id="PTHR43096">
    <property type="entry name" value="DNAJ HOMOLOG 1, MITOCHONDRIAL-RELATED"/>
    <property type="match status" value="1"/>
</dbReference>
<accession>A0ABP7TL69</accession>
<name>A0ABP7TL69_9BURK</name>
<dbReference type="InterPro" id="IPR008971">
    <property type="entry name" value="HSP40/DnaJ_pept-bd"/>
</dbReference>
<dbReference type="GO" id="GO:0003677">
    <property type="term" value="F:DNA binding"/>
    <property type="evidence" value="ECO:0007669"/>
    <property type="project" value="UniProtKB-KW"/>
</dbReference>